<evidence type="ECO:0000313" key="2">
    <source>
        <dbReference type="Proteomes" id="UP000826195"/>
    </source>
</evidence>
<gene>
    <name evidence="1" type="ORF">KQX54_014608</name>
</gene>
<dbReference type="Proteomes" id="UP000826195">
    <property type="component" value="Unassembled WGS sequence"/>
</dbReference>
<protein>
    <submittedName>
        <fullName evidence="1">Uncharacterized protein</fullName>
    </submittedName>
</protein>
<proteinExistence type="predicted"/>
<name>A0AAV7IUY3_COTGL</name>
<sequence length="334" mass="38532">MDPDFVRAILCSSGQFKETIKDVELDQLVEKVPAIDARTITALSKSLADSICYKISPDAQIKYSVRLQLIDILRDWLHPPLGLGDHRPFCQSENILELSKTVITKYLLKKKLCDDNATPEQLITLIRSLINIASINPIYAQYLKLIIKQVTELEVATDYKLVQFILSNEKEINLEFSAVEDLFICQSEKIIEEPIVDCFISNINSQDQFKTTESFDKLMKKTAYSPKIFQVVCSLLGKLCAQLQFSSLVLLFIQFILKTIVSLRDDEERNLLNLYPINLQSYVILLRIEPRFSTENSKKYLLESLKKIYSEDKEQILILITHFPKWLDELVPFL</sequence>
<comment type="caution">
    <text evidence="1">The sequence shown here is derived from an EMBL/GenBank/DDBJ whole genome shotgun (WGS) entry which is preliminary data.</text>
</comment>
<evidence type="ECO:0000313" key="1">
    <source>
        <dbReference type="EMBL" id="KAH0558143.1"/>
    </source>
</evidence>
<accession>A0AAV7IUY3</accession>
<reference evidence="1 2" key="1">
    <citation type="journal article" date="2021" name="J. Hered.">
        <title>A chromosome-level genome assembly of the parasitoid wasp, Cotesia glomerata (Hymenoptera: Braconidae).</title>
        <authorList>
            <person name="Pinto B.J."/>
            <person name="Weis J.J."/>
            <person name="Gamble T."/>
            <person name="Ode P.J."/>
            <person name="Paul R."/>
            <person name="Zaspel J.M."/>
        </authorList>
    </citation>
    <scope>NUCLEOTIDE SEQUENCE [LARGE SCALE GENOMIC DNA]</scope>
    <source>
        <strain evidence="1">CgM1</strain>
    </source>
</reference>
<keyword evidence="2" id="KW-1185">Reference proteome</keyword>
<organism evidence="1 2">
    <name type="scientific">Cotesia glomerata</name>
    <name type="common">Lepidopteran parasitic wasp</name>
    <name type="synonym">Apanteles glomeratus</name>
    <dbReference type="NCBI Taxonomy" id="32391"/>
    <lineage>
        <taxon>Eukaryota</taxon>
        <taxon>Metazoa</taxon>
        <taxon>Ecdysozoa</taxon>
        <taxon>Arthropoda</taxon>
        <taxon>Hexapoda</taxon>
        <taxon>Insecta</taxon>
        <taxon>Pterygota</taxon>
        <taxon>Neoptera</taxon>
        <taxon>Endopterygota</taxon>
        <taxon>Hymenoptera</taxon>
        <taxon>Apocrita</taxon>
        <taxon>Ichneumonoidea</taxon>
        <taxon>Braconidae</taxon>
        <taxon>Microgastrinae</taxon>
        <taxon>Cotesia</taxon>
    </lineage>
</organism>
<dbReference type="EMBL" id="JAHXZJ010000747">
    <property type="protein sequence ID" value="KAH0558143.1"/>
    <property type="molecule type" value="Genomic_DNA"/>
</dbReference>
<dbReference type="AlphaFoldDB" id="A0AAV7IUY3"/>